<dbReference type="Pfam" id="PF11255">
    <property type="entry name" value="DUF3054"/>
    <property type="match status" value="1"/>
</dbReference>
<feature type="transmembrane region" description="Helical" evidence="1">
    <location>
        <begin position="96"/>
        <end position="121"/>
    </location>
</feature>
<feature type="transmembrane region" description="Helical" evidence="1">
    <location>
        <begin position="9"/>
        <end position="29"/>
    </location>
</feature>
<keyword evidence="1" id="KW-0472">Membrane</keyword>
<accession>A0A6L5R685</accession>
<keyword evidence="3" id="KW-1185">Reference proteome</keyword>
<protein>
    <submittedName>
        <fullName evidence="2">DUF3054 family protein</fullName>
    </submittedName>
</protein>
<name>A0A6L5R685_9MICO</name>
<gene>
    <name evidence="2" type="ORF">GJR97_17770</name>
</gene>
<evidence type="ECO:0000313" key="2">
    <source>
        <dbReference type="EMBL" id="MRX45561.1"/>
    </source>
</evidence>
<evidence type="ECO:0000313" key="3">
    <source>
        <dbReference type="Proteomes" id="UP000476511"/>
    </source>
</evidence>
<reference evidence="2 3" key="1">
    <citation type="submission" date="2019-11" db="EMBL/GenBank/DDBJ databases">
        <title>Agromyces kandeliae sp. nov., isolated from mangrove soil.</title>
        <authorList>
            <person name="Wang R."/>
        </authorList>
    </citation>
    <scope>NUCLEOTIDE SEQUENCE [LARGE SCALE GENOMIC DNA]</scope>
    <source>
        <strain evidence="2 3">Q22</strain>
    </source>
</reference>
<comment type="caution">
    <text evidence="2">The sequence shown here is derived from an EMBL/GenBank/DDBJ whole genome shotgun (WGS) entry which is preliminary data.</text>
</comment>
<dbReference type="InterPro" id="IPR021414">
    <property type="entry name" value="DUF3054"/>
</dbReference>
<dbReference type="AlphaFoldDB" id="A0A6L5R685"/>
<feature type="transmembrane region" description="Helical" evidence="1">
    <location>
        <begin position="41"/>
        <end position="60"/>
    </location>
</feature>
<feature type="transmembrane region" description="Helical" evidence="1">
    <location>
        <begin position="72"/>
        <end position="90"/>
    </location>
</feature>
<evidence type="ECO:0000256" key="1">
    <source>
        <dbReference type="SAM" id="Phobius"/>
    </source>
</evidence>
<proteinExistence type="predicted"/>
<sequence>MPAPSRPSVTAVVAVAVDVVLVVVFAAIGRGSHREVVDAAGVWQTAWPFLVGLAIGWLVARGWRRPLAVRPTGIAAWLSAVIVGMLLRLVTGSGAALAFVVVATLTLAAFLLGWRAVAALVRRLRRDRSASRSDAAVAP</sequence>
<keyword evidence="1" id="KW-0812">Transmembrane</keyword>
<keyword evidence="1" id="KW-1133">Transmembrane helix</keyword>
<dbReference type="RefSeq" id="WP_154348051.1">
    <property type="nucleotide sequence ID" value="NZ_WKJD01000021.1"/>
</dbReference>
<dbReference type="EMBL" id="WKJD01000021">
    <property type="protein sequence ID" value="MRX45561.1"/>
    <property type="molecule type" value="Genomic_DNA"/>
</dbReference>
<organism evidence="2 3">
    <name type="scientific">Agromyces kandeliae</name>
    <dbReference type="NCBI Taxonomy" id="2666141"/>
    <lineage>
        <taxon>Bacteria</taxon>
        <taxon>Bacillati</taxon>
        <taxon>Actinomycetota</taxon>
        <taxon>Actinomycetes</taxon>
        <taxon>Micrococcales</taxon>
        <taxon>Microbacteriaceae</taxon>
        <taxon>Agromyces</taxon>
    </lineage>
</organism>
<dbReference type="Proteomes" id="UP000476511">
    <property type="component" value="Unassembled WGS sequence"/>
</dbReference>